<evidence type="ECO:0000256" key="1">
    <source>
        <dbReference type="ARBA" id="ARBA00022801"/>
    </source>
</evidence>
<organism evidence="4 5">
    <name type="scientific">Heterobasidion irregulare (strain TC 32-1)</name>
    <dbReference type="NCBI Taxonomy" id="747525"/>
    <lineage>
        <taxon>Eukaryota</taxon>
        <taxon>Fungi</taxon>
        <taxon>Dikarya</taxon>
        <taxon>Basidiomycota</taxon>
        <taxon>Agaricomycotina</taxon>
        <taxon>Agaricomycetes</taxon>
        <taxon>Russulales</taxon>
        <taxon>Bondarzewiaceae</taxon>
        <taxon>Heterobasidion</taxon>
        <taxon>Heterobasidion annosum species complex</taxon>
    </lineage>
</organism>
<feature type="region of interest" description="Disordered" evidence="2">
    <location>
        <begin position="358"/>
        <end position="386"/>
    </location>
</feature>
<dbReference type="InterPro" id="IPR029058">
    <property type="entry name" value="AB_hydrolase_fold"/>
</dbReference>
<feature type="compositionally biased region" description="Polar residues" evidence="2">
    <location>
        <begin position="636"/>
        <end position="645"/>
    </location>
</feature>
<protein>
    <submittedName>
        <fullName evidence="4">Esterase/lipase/thioesterase</fullName>
    </submittedName>
</protein>
<accession>W4JMU5</accession>
<dbReference type="eggNOG" id="KOG1515">
    <property type="taxonomic scope" value="Eukaryota"/>
</dbReference>
<dbReference type="SUPFAM" id="SSF53474">
    <property type="entry name" value="alpha/beta-Hydrolases"/>
    <property type="match status" value="1"/>
</dbReference>
<keyword evidence="5" id="KW-1185">Reference proteome</keyword>
<dbReference type="GeneID" id="20678382"/>
<dbReference type="RefSeq" id="XP_009553054.1">
    <property type="nucleotide sequence ID" value="XM_009554759.1"/>
</dbReference>
<evidence type="ECO:0000313" key="5">
    <source>
        <dbReference type="Proteomes" id="UP000030671"/>
    </source>
</evidence>
<evidence type="ECO:0000259" key="3">
    <source>
        <dbReference type="Pfam" id="PF07859"/>
    </source>
</evidence>
<dbReference type="GO" id="GO:0016787">
    <property type="term" value="F:hydrolase activity"/>
    <property type="evidence" value="ECO:0007669"/>
    <property type="project" value="UniProtKB-KW"/>
</dbReference>
<dbReference type="PANTHER" id="PTHR48081">
    <property type="entry name" value="AB HYDROLASE SUPERFAMILY PROTEIN C4A8.06C"/>
    <property type="match status" value="1"/>
</dbReference>
<dbReference type="PANTHER" id="PTHR48081:SF5">
    <property type="entry name" value="ALPHA_BETA HYDROLASE FOLD-3 DOMAIN-CONTAINING PROTEIN"/>
    <property type="match status" value="1"/>
</dbReference>
<evidence type="ECO:0000256" key="2">
    <source>
        <dbReference type="SAM" id="MobiDB-lite"/>
    </source>
</evidence>
<dbReference type="AlphaFoldDB" id="W4JMU5"/>
<reference evidence="4 5" key="1">
    <citation type="journal article" date="2012" name="New Phytol.">
        <title>Insight into trade-off between wood decay and parasitism from the genome of a fungal forest pathogen.</title>
        <authorList>
            <person name="Olson A."/>
            <person name="Aerts A."/>
            <person name="Asiegbu F."/>
            <person name="Belbahri L."/>
            <person name="Bouzid O."/>
            <person name="Broberg A."/>
            <person name="Canback B."/>
            <person name="Coutinho P.M."/>
            <person name="Cullen D."/>
            <person name="Dalman K."/>
            <person name="Deflorio G."/>
            <person name="van Diepen L.T."/>
            <person name="Dunand C."/>
            <person name="Duplessis S."/>
            <person name="Durling M."/>
            <person name="Gonthier P."/>
            <person name="Grimwood J."/>
            <person name="Fossdal C.G."/>
            <person name="Hansson D."/>
            <person name="Henrissat B."/>
            <person name="Hietala A."/>
            <person name="Himmelstrand K."/>
            <person name="Hoffmeister D."/>
            <person name="Hogberg N."/>
            <person name="James T.Y."/>
            <person name="Karlsson M."/>
            <person name="Kohler A."/>
            <person name="Kues U."/>
            <person name="Lee Y.H."/>
            <person name="Lin Y.C."/>
            <person name="Lind M."/>
            <person name="Lindquist E."/>
            <person name="Lombard V."/>
            <person name="Lucas S."/>
            <person name="Lunden K."/>
            <person name="Morin E."/>
            <person name="Murat C."/>
            <person name="Park J."/>
            <person name="Raffaello T."/>
            <person name="Rouze P."/>
            <person name="Salamov A."/>
            <person name="Schmutz J."/>
            <person name="Solheim H."/>
            <person name="Stahlberg J."/>
            <person name="Velez H."/>
            <person name="de Vries R.P."/>
            <person name="Wiebenga A."/>
            <person name="Woodward S."/>
            <person name="Yakovlev I."/>
            <person name="Garbelotto M."/>
            <person name="Martin F."/>
            <person name="Grigoriev I.V."/>
            <person name="Stenlid J."/>
        </authorList>
    </citation>
    <scope>NUCLEOTIDE SEQUENCE [LARGE SCALE GENOMIC DNA]</scope>
    <source>
        <strain evidence="4 5">TC 32-1</strain>
    </source>
</reference>
<feature type="region of interest" description="Disordered" evidence="2">
    <location>
        <begin position="145"/>
        <end position="180"/>
    </location>
</feature>
<evidence type="ECO:0000313" key="4">
    <source>
        <dbReference type="EMBL" id="ETW74779.1"/>
    </source>
</evidence>
<dbReference type="STRING" id="747525.W4JMU5"/>
<sequence>MPNSLTRQAGLKLGPLFLETLVKHYLDRIRKSAGASAIPLRQDELLYDEVFIIVKVSYFELEWHTVEELQSFSNTRTPSPPWVHSVRLIIPTSCCDEAAKHLIKAFGGEGFMKRTVGGTKWWQVRGVSGVDAEWITAKKDWQEAKRREKQRRKRSRSRSGKDKTDAEKKDSSEDDAGYQPEMDEMPCILYSHGGGYYFGSIDQERYSMQRYARKIHGRVFAVNYRLAPQYPFPCAIQDLLAAYLFLIRPPEGAAHKPVSPGRIVIAGDSAGGGLSLALLQVIRDADLPAPAGGVLISPWCDFTHSFPSIFSNTDSDVIPSTGLSLHKPSALWPPPSEDMTVRVRDRLRDNLRHALHSRIKRSGSGIDAPNASAAPPGAPRPPSILSHSLLSTSGPIHIGSTASLPPSGSLSDQSVSLITPEGERITIAEQLQLYAPNGLLKHPLVSPALSYLGGLPPLFFIASDREVLRDEVIYAAHRAANPDRFPLTDEVRAMYPALEGIESRCGPTPVHLQVYDDAAHVLPVLFSFTTPAKYCYRAIATFCKHVTRVDPTPLSPITPPPIFTQTPDDPGDPQGTGVSIKKADTLPSSFKNGSQWEKTRLYKTSFSSGLARTASTLRSRSFQSVRGESGAFPEPNASSTGTLSKGGSVDVAGPRFGHSTSPPHDKELHAGNYEVYDGTWAISVSNNDMIRERVSTQGAIRPLESEDELPALQVPPELIGTLSEKAIRRYTSGKEKFDRKFAGAIKNIAKHRARNLEVAKKDASMHIARLQHYLEQDEHPERSAKNNRHSVAQGLFNSSASWGLAWALDSDEHPPPSSIVARRDTEEAIQLARVADRGLVAEESAVTANNLWSVVVNFLTVTPETGGVRMGPSRVRPAFGVWTGKRKRQSKFVPFWRIGKDPKGVPRQNGEKENAESKEPLPV</sequence>
<dbReference type="Proteomes" id="UP000030671">
    <property type="component" value="Unassembled WGS sequence"/>
</dbReference>
<dbReference type="Gene3D" id="3.40.50.1820">
    <property type="entry name" value="alpha/beta hydrolase"/>
    <property type="match status" value="1"/>
</dbReference>
<gene>
    <name evidence="4" type="ORF">HETIRDRAFT_57042</name>
</gene>
<feature type="compositionally biased region" description="Basic and acidic residues" evidence="2">
    <location>
        <begin position="898"/>
        <end position="923"/>
    </location>
</feature>
<dbReference type="OrthoDB" id="1662883at2759"/>
<feature type="region of interest" description="Disordered" evidence="2">
    <location>
        <begin position="556"/>
        <end position="591"/>
    </location>
</feature>
<dbReference type="Pfam" id="PF07859">
    <property type="entry name" value="Abhydrolase_3"/>
    <property type="match status" value="1"/>
</dbReference>
<dbReference type="EMBL" id="KI925467">
    <property type="protein sequence ID" value="ETW74779.1"/>
    <property type="molecule type" value="Genomic_DNA"/>
</dbReference>
<feature type="domain" description="Alpha/beta hydrolase fold-3" evidence="3">
    <location>
        <begin position="188"/>
        <end position="310"/>
    </location>
</feature>
<dbReference type="InterPro" id="IPR013094">
    <property type="entry name" value="AB_hydrolase_3"/>
</dbReference>
<dbReference type="KEGG" id="hir:HETIRDRAFT_57042"/>
<feature type="compositionally biased region" description="Basic and acidic residues" evidence="2">
    <location>
        <begin position="159"/>
        <end position="171"/>
    </location>
</feature>
<feature type="region of interest" description="Disordered" evidence="2">
    <location>
        <begin position="897"/>
        <end position="923"/>
    </location>
</feature>
<dbReference type="HOGENOM" id="CLU_004893_1_0_1"/>
<feature type="compositionally biased region" description="Polar residues" evidence="2">
    <location>
        <begin position="617"/>
        <end position="626"/>
    </location>
</feature>
<feature type="compositionally biased region" description="Basic residues" evidence="2">
    <location>
        <begin position="147"/>
        <end position="158"/>
    </location>
</feature>
<name>W4JMU5_HETIT</name>
<dbReference type="InParanoid" id="W4JMU5"/>
<keyword evidence="1" id="KW-0378">Hydrolase</keyword>
<dbReference type="InterPro" id="IPR050300">
    <property type="entry name" value="GDXG_lipolytic_enzyme"/>
</dbReference>
<feature type="region of interest" description="Disordered" evidence="2">
    <location>
        <begin position="617"/>
        <end position="668"/>
    </location>
</feature>
<proteinExistence type="predicted"/>